<dbReference type="GO" id="GO:0006508">
    <property type="term" value="P:proteolysis"/>
    <property type="evidence" value="ECO:0007669"/>
    <property type="project" value="InterPro"/>
</dbReference>
<dbReference type="AlphaFoldDB" id="A0A537J7V8"/>
<gene>
    <name evidence="2" type="ORF">E6H03_09855</name>
</gene>
<dbReference type="InterPro" id="IPR001375">
    <property type="entry name" value="Peptidase_S9_cat"/>
</dbReference>
<dbReference type="PANTHER" id="PTHR43056:SF5">
    <property type="entry name" value="PEPTIDASE S9 PROLYL OLIGOPEPTIDASE CATALYTIC DOMAIN-CONTAINING PROTEIN"/>
    <property type="match status" value="1"/>
</dbReference>
<comment type="caution">
    <text evidence="2">The sequence shown here is derived from an EMBL/GenBank/DDBJ whole genome shotgun (WGS) entry which is preliminary data.</text>
</comment>
<dbReference type="Gene3D" id="3.40.50.1820">
    <property type="entry name" value="alpha/beta hydrolase"/>
    <property type="match status" value="1"/>
</dbReference>
<dbReference type="EMBL" id="VBAN01000312">
    <property type="protein sequence ID" value="TMI79638.1"/>
    <property type="molecule type" value="Genomic_DNA"/>
</dbReference>
<dbReference type="GO" id="GO:0008236">
    <property type="term" value="F:serine-type peptidase activity"/>
    <property type="evidence" value="ECO:0007669"/>
    <property type="project" value="InterPro"/>
</dbReference>
<dbReference type="Pfam" id="PF00326">
    <property type="entry name" value="Peptidase_S9"/>
    <property type="match status" value="1"/>
</dbReference>
<dbReference type="Proteomes" id="UP000318093">
    <property type="component" value="Unassembled WGS sequence"/>
</dbReference>
<dbReference type="InterPro" id="IPR029058">
    <property type="entry name" value="AB_hydrolase_fold"/>
</dbReference>
<organism evidence="2 3">
    <name type="scientific">Candidatus Segetimicrobium genomatis</name>
    <dbReference type="NCBI Taxonomy" id="2569760"/>
    <lineage>
        <taxon>Bacteria</taxon>
        <taxon>Bacillati</taxon>
        <taxon>Candidatus Sysuimicrobiota</taxon>
        <taxon>Candidatus Sysuimicrobiia</taxon>
        <taxon>Candidatus Sysuimicrobiales</taxon>
        <taxon>Candidatus Segetimicrobiaceae</taxon>
        <taxon>Candidatus Segetimicrobium</taxon>
    </lineage>
</organism>
<dbReference type="InterPro" id="IPR050585">
    <property type="entry name" value="Xaa-Pro_dipeptidyl-ppase/CocE"/>
</dbReference>
<dbReference type="InterPro" id="IPR011042">
    <property type="entry name" value="6-blade_b-propeller_TolB-like"/>
</dbReference>
<accession>A0A537J7V8</accession>
<name>A0A537J7V8_9BACT</name>
<dbReference type="SUPFAM" id="SSF53474">
    <property type="entry name" value="alpha/beta-Hydrolases"/>
    <property type="match status" value="1"/>
</dbReference>
<protein>
    <submittedName>
        <fullName evidence="2">S9 family peptidase</fullName>
    </submittedName>
</protein>
<proteinExistence type="predicted"/>
<dbReference type="SUPFAM" id="SSF82171">
    <property type="entry name" value="DPP6 N-terminal domain-like"/>
    <property type="match status" value="1"/>
</dbReference>
<sequence length="643" mass="71124">MADPQIAPYGSWKSPVTSDLIVAGTVGLGEIALDGQDIYWVEMRPTEGGRSVVVRRTPDGRTADVTPPGFNARTRVHEYGGGAVLAAGGTVYFSNFGDHRLYRQAPGASPQPLTPPGAWRYADGVIDRRRGLMIWVREDHTDSTREAVNTLVGVDLAHPSEGRVLVSGNDFYSDPRLSPDGASLAWLTWRHPNMPWDGTECWVAPLRDDGTLGEARRVAGGEDESIFQPAWSPDNVLHFVSDRTGWWNLYRWRGGRIEPLAEQEAEFGAPQWMFRTSTYAFESAGRIVCAPKAGGMRHLGVLDEETRRLEILEPPYSEISSPQAGPGYAVMVAGSPTEAPAIVRVELNRRRRDVLRRSSQVTIDPGYLSIPEAIEFPTEDGNTAHGFFYPPRNRDFAAPAGEKPPLLVVSHGGPTGAASATLSPGFQYWTSRGFAILDVNYGGSTGYGRRYRERLNGRWGIVGVDDCVNGARDLVRRGLVDGARLVIRGGSAGGYTTLCAVTFRSAFAAGASHFGIGDLEVFVRDTHKFESRYLDRLVGPYPQMRDRYRERSPIHYVDRIRCPMLLFQGLDDRIVPPNQAELMVAALRRNGLPVAYIAFEGEQHGFRKAENIKRTLDAELYFYSRVFRFPSADPVDPVPIENL</sequence>
<evidence type="ECO:0000259" key="1">
    <source>
        <dbReference type="Pfam" id="PF00326"/>
    </source>
</evidence>
<evidence type="ECO:0000313" key="2">
    <source>
        <dbReference type="EMBL" id="TMI79638.1"/>
    </source>
</evidence>
<evidence type="ECO:0000313" key="3">
    <source>
        <dbReference type="Proteomes" id="UP000318093"/>
    </source>
</evidence>
<feature type="domain" description="Peptidase S9 prolyl oligopeptidase catalytic" evidence="1">
    <location>
        <begin position="425"/>
        <end position="627"/>
    </location>
</feature>
<dbReference type="Gene3D" id="2.120.10.30">
    <property type="entry name" value="TolB, C-terminal domain"/>
    <property type="match status" value="1"/>
</dbReference>
<dbReference type="PANTHER" id="PTHR43056">
    <property type="entry name" value="PEPTIDASE S9 PROLYL OLIGOPEPTIDASE"/>
    <property type="match status" value="1"/>
</dbReference>
<reference evidence="2 3" key="1">
    <citation type="journal article" date="2019" name="Nat. Microbiol.">
        <title>Mediterranean grassland soil C-N compound turnover is dependent on rainfall and depth, and is mediated by genomically divergent microorganisms.</title>
        <authorList>
            <person name="Diamond S."/>
            <person name="Andeer P.F."/>
            <person name="Li Z."/>
            <person name="Crits-Christoph A."/>
            <person name="Burstein D."/>
            <person name="Anantharaman K."/>
            <person name="Lane K.R."/>
            <person name="Thomas B.C."/>
            <person name="Pan C."/>
            <person name="Northen T.R."/>
            <person name="Banfield J.F."/>
        </authorList>
    </citation>
    <scope>NUCLEOTIDE SEQUENCE [LARGE SCALE GENOMIC DNA]</scope>
    <source>
        <strain evidence="2">NP_6</strain>
    </source>
</reference>